<dbReference type="SUPFAM" id="SSF49384">
    <property type="entry name" value="Carbohydrate-binding domain"/>
    <property type="match status" value="1"/>
</dbReference>
<feature type="transmembrane region" description="Helical" evidence="2">
    <location>
        <begin position="14"/>
        <end position="33"/>
    </location>
</feature>
<dbReference type="SMART" id="SM00637">
    <property type="entry name" value="CBD_II"/>
    <property type="match status" value="1"/>
</dbReference>
<feature type="domain" description="CBM2" evidence="3">
    <location>
        <begin position="123"/>
        <end position="231"/>
    </location>
</feature>
<dbReference type="EMBL" id="JACHNH010000001">
    <property type="protein sequence ID" value="MBB4766305.1"/>
    <property type="molecule type" value="Genomic_DNA"/>
</dbReference>
<dbReference type="GO" id="GO:0030247">
    <property type="term" value="F:polysaccharide binding"/>
    <property type="evidence" value="ECO:0007669"/>
    <property type="project" value="UniProtKB-UniRule"/>
</dbReference>
<accession>A0A7W7I4J1</accession>
<keyword evidence="2" id="KW-1133">Transmembrane helix</keyword>
<dbReference type="InterPro" id="IPR012291">
    <property type="entry name" value="CBM2_carb-bd_dom_sf"/>
</dbReference>
<keyword evidence="5" id="KW-1185">Reference proteome</keyword>
<evidence type="ECO:0000313" key="4">
    <source>
        <dbReference type="EMBL" id="MBB4766305.1"/>
    </source>
</evidence>
<organism evidence="4 5">
    <name type="scientific">Actinoplanes digitatis</name>
    <dbReference type="NCBI Taxonomy" id="1868"/>
    <lineage>
        <taxon>Bacteria</taxon>
        <taxon>Bacillati</taxon>
        <taxon>Actinomycetota</taxon>
        <taxon>Actinomycetes</taxon>
        <taxon>Micromonosporales</taxon>
        <taxon>Micromonosporaceae</taxon>
        <taxon>Actinoplanes</taxon>
    </lineage>
</organism>
<feature type="compositionally biased region" description="Pro residues" evidence="1">
    <location>
        <begin position="117"/>
        <end position="128"/>
    </location>
</feature>
<sequence>MSAKHSTPYPLRRYGFIGGASTLLVVMVAWVAVRAVGPTQDEQLGTPLMVQPPIAVAETENSPSVIPWSSPAASASQSAAPTLSAAQSASPTPSKSSARPTTTTASPKPTEKATTKPAPPKPAPPPPASFTARYAVGASWDRGFVAMVRVTNTGTTARNWTVTVSYDSRAEVRITNAWNAQLDRQGDTNVLTGGPLAPGASFSFGFEATKQTRNRIQPSGCTVDGTPCRLD</sequence>
<dbReference type="InterPro" id="IPR001919">
    <property type="entry name" value="CBD2"/>
</dbReference>
<evidence type="ECO:0000256" key="2">
    <source>
        <dbReference type="SAM" id="Phobius"/>
    </source>
</evidence>
<evidence type="ECO:0000259" key="3">
    <source>
        <dbReference type="PROSITE" id="PS51173"/>
    </source>
</evidence>
<evidence type="ECO:0000256" key="1">
    <source>
        <dbReference type="SAM" id="MobiDB-lite"/>
    </source>
</evidence>
<dbReference type="GO" id="GO:0004553">
    <property type="term" value="F:hydrolase activity, hydrolyzing O-glycosyl compounds"/>
    <property type="evidence" value="ECO:0007669"/>
    <property type="project" value="InterPro"/>
</dbReference>
<dbReference type="Pfam" id="PF00553">
    <property type="entry name" value="CBM_2"/>
    <property type="match status" value="1"/>
</dbReference>
<name>A0A7W7I4J1_9ACTN</name>
<proteinExistence type="predicted"/>
<comment type="caution">
    <text evidence="4">The sequence shown here is derived from an EMBL/GenBank/DDBJ whole genome shotgun (WGS) entry which is preliminary data.</text>
</comment>
<keyword evidence="2" id="KW-0812">Transmembrane</keyword>
<dbReference type="RefSeq" id="WP_184997439.1">
    <property type="nucleotide sequence ID" value="NZ_BOMK01000085.1"/>
</dbReference>
<feature type="region of interest" description="Disordered" evidence="1">
    <location>
        <begin position="61"/>
        <end position="130"/>
    </location>
</feature>
<protein>
    <recommendedName>
        <fullName evidence="3">CBM2 domain-containing protein</fullName>
    </recommendedName>
</protein>
<evidence type="ECO:0000313" key="5">
    <source>
        <dbReference type="Proteomes" id="UP000578112"/>
    </source>
</evidence>
<dbReference type="GO" id="GO:0005975">
    <property type="term" value="P:carbohydrate metabolic process"/>
    <property type="evidence" value="ECO:0007669"/>
    <property type="project" value="InterPro"/>
</dbReference>
<dbReference type="Proteomes" id="UP000578112">
    <property type="component" value="Unassembled WGS sequence"/>
</dbReference>
<dbReference type="AlphaFoldDB" id="A0A7W7I4J1"/>
<dbReference type="InterPro" id="IPR008965">
    <property type="entry name" value="CBM2/CBM3_carb-bd_dom_sf"/>
</dbReference>
<keyword evidence="2" id="KW-0472">Membrane</keyword>
<reference evidence="4 5" key="1">
    <citation type="submission" date="2020-08" db="EMBL/GenBank/DDBJ databases">
        <title>Sequencing the genomes of 1000 actinobacteria strains.</title>
        <authorList>
            <person name="Klenk H.-P."/>
        </authorList>
    </citation>
    <scope>NUCLEOTIDE SEQUENCE [LARGE SCALE GENOMIC DNA]</scope>
    <source>
        <strain evidence="4 5">DSM 43149</strain>
    </source>
</reference>
<feature type="compositionally biased region" description="Low complexity" evidence="1">
    <location>
        <begin position="62"/>
        <end position="108"/>
    </location>
</feature>
<gene>
    <name evidence="4" type="ORF">BJ971_006861</name>
</gene>
<dbReference type="Gene3D" id="2.60.40.290">
    <property type="match status" value="1"/>
</dbReference>
<dbReference type="PROSITE" id="PS51173">
    <property type="entry name" value="CBM2"/>
    <property type="match status" value="1"/>
</dbReference>